<proteinExistence type="predicted"/>
<dbReference type="RefSeq" id="XP_004368066.1">
    <property type="nucleotide sequence ID" value="XM_004368009.1"/>
</dbReference>
<sequence>MKRSRLIFPACGLRPSRLVASSAGTLPLRTKRVEATVHLALWRQPASLPRSHRCYSTTSSSESSSTAWILENYKGDRKDGKPHGQGYVRLPDGTTITGDWVEGELVRGRQVNMHEGGGMLYEGEYRDGLFHGHGRGCNADHMYVGEWVDGVPHGRGRFVSTTERRTYEGDVSQGKPHGQGRETDEIANTVYEGQFKHGMKHGVGVMQGPHHRYEGGWVHDRVEGKGTKRWKTSHKPDSNEEQYEGEWRAGLQHGTGTLTVFHRGGRRKTIFEGDWRDGLMHGQGRELTPRGVVLRSGTWTRGVFVEGQQNEQAPPPPAATIAPSLSTETPKKKAPQRRGRKPAAQKLSQSPTSL</sequence>
<dbReference type="PANTHER" id="PTHR23084">
    <property type="entry name" value="PHOSPHATIDYLINOSITOL-4-PHOSPHATE 5-KINASE RELATED"/>
    <property type="match status" value="1"/>
</dbReference>
<dbReference type="EMBL" id="KB007805">
    <property type="protein sequence ID" value="ELR25311.1"/>
    <property type="molecule type" value="Genomic_DNA"/>
</dbReference>
<keyword evidence="1" id="KW-0677">Repeat</keyword>
<dbReference type="Pfam" id="PF02493">
    <property type="entry name" value="MORN"/>
    <property type="match status" value="8"/>
</dbReference>
<dbReference type="InterPro" id="IPR003409">
    <property type="entry name" value="MORN"/>
</dbReference>
<organism evidence="3 4">
    <name type="scientific">Acanthamoeba castellanii (strain ATCC 30010 / Neff)</name>
    <dbReference type="NCBI Taxonomy" id="1257118"/>
    <lineage>
        <taxon>Eukaryota</taxon>
        <taxon>Amoebozoa</taxon>
        <taxon>Discosea</taxon>
        <taxon>Longamoebia</taxon>
        <taxon>Centramoebida</taxon>
        <taxon>Acanthamoebidae</taxon>
        <taxon>Acanthamoeba</taxon>
    </lineage>
</organism>
<evidence type="ECO:0000256" key="2">
    <source>
        <dbReference type="SAM" id="MobiDB-lite"/>
    </source>
</evidence>
<dbReference type="KEGG" id="acan:ACA1_290890"/>
<gene>
    <name evidence="3" type="ORF">ACA1_290890</name>
</gene>
<evidence type="ECO:0000313" key="4">
    <source>
        <dbReference type="Proteomes" id="UP000011083"/>
    </source>
</evidence>
<dbReference type="Proteomes" id="UP000011083">
    <property type="component" value="Unassembled WGS sequence"/>
</dbReference>
<dbReference type="AlphaFoldDB" id="L8HLL5"/>
<feature type="region of interest" description="Disordered" evidence="2">
    <location>
        <begin position="306"/>
        <end position="354"/>
    </location>
</feature>
<dbReference type="STRING" id="1257118.L8HLL5"/>
<dbReference type="GeneID" id="14926361"/>
<evidence type="ECO:0000313" key="3">
    <source>
        <dbReference type="EMBL" id="ELR25311.1"/>
    </source>
</evidence>
<dbReference type="VEuPathDB" id="AmoebaDB:ACA1_290890"/>
<name>L8HLL5_ACACF</name>
<dbReference type="SUPFAM" id="SSF82185">
    <property type="entry name" value="Histone H3 K4-specific methyltransferase SET7/9 N-terminal domain"/>
    <property type="match status" value="3"/>
</dbReference>
<dbReference type="Gene3D" id="2.20.110.10">
    <property type="entry name" value="Histone H3 K4-specific methyltransferase SET7/9 N-terminal domain"/>
    <property type="match status" value="4"/>
</dbReference>
<dbReference type="PANTHER" id="PTHR23084:SF263">
    <property type="entry name" value="MORN REPEAT-CONTAINING PROTEIN 1"/>
    <property type="match status" value="1"/>
</dbReference>
<feature type="compositionally biased region" description="Basic residues" evidence="2">
    <location>
        <begin position="332"/>
        <end position="343"/>
    </location>
</feature>
<feature type="region of interest" description="Disordered" evidence="2">
    <location>
        <begin position="226"/>
        <end position="245"/>
    </location>
</feature>
<evidence type="ECO:0000256" key="1">
    <source>
        <dbReference type="ARBA" id="ARBA00022737"/>
    </source>
</evidence>
<accession>L8HLL5</accession>
<keyword evidence="4" id="KW-1185">Reference proteome</keyword>
<reference evidence="3 4" key="1">
    <citation type="journal article" date="2013" name="Genome Biol.">
        <title>Genome of Acanthamoeba castellanii highlights extensive lateral gene transfer and early evolution of tyrosine kinase signaling.</title>
        <authorList>
            <person name="Clarke M."/>
            <person name="Lohan A.J."/>
            <person name="Liu B."/>
            <person name="Lagkouvardos I."/>
            <person name="Roy S."/>
            <person name="Zafar N."/>
            <person name="Bertelli C."/>
            <person name="Schilde C."/>
            <person name="Kianianmomeni A."/>
            <person name="Burglin T.R."/>
            <person name="Frech C."/>
            <person name="Turcotte B."/>
            <person name="Kopec K.O."/>
            <person name="Synnott J.M."/>
            <person name="Choo C."/>
            <person name="Paponov I."/>
            <person name="Finkler A."/>
            <person name="Soon Heng Tan C."/>
            <person name="Hutchins A.P."/>
            <person name="Weinmeier T."/>
            <person name="Rattei T."/>
            <person name="Chu J.S."/>
            <person name="Gimenez G."/>
            <person name="Irimia M."/>
            <person name="Rigden D.J."/>
            <person name="Fitzpatrick D.A."/>
            <person name="Lorenzo-Morales J."/>
            <person name="Bateman A."/>
            <person name="Chiu C.H."/>
            <person name="Tang P."/>
            <person name="Hegemann P."/>
            <person name="Fromm H."/>
            <person name="Raoult D."/>
            <person name="Greub G."/>
            <person name="Miranda-Saavedra D."/>
            <person name="Chen N."/>
            <person name="Nash P."/>
            <person name="Ginger M.L."/>
            <person name="Horn M."/>
            <person name="Schaap P."/>
            <person name="Caler L."/>
            <person name="Loftus B."/>
        </authorList>
    </citation>
    <scope>NUCLEOTIDE SEQUENCE [LARGE SCALE GENOMIC DNA]</scope>
    <source>
        <strain evidence="3 4">Neff</strain>
    </source>
</reference>
<protein>
    <submittedName>
        <fullName evidence="3">MORN repeat-containing protein</fullName>
    </submittedName>
</protein>
<dbReference type="OMA" id="FFEGHIE"/>
<dbReference type="OrthoDB" id="18857at2759"/>
<dbReference type="SMART" id="SM00698">
    <property type="entry name" value="MORN"/>
    <property type="match status" value="8"/>
</dbReference>